<name>A0A0R2ITV5_9LACO</name>
<evidence type="ECO:0000313" key="3">
    <source>
        <dbReference type="Proteomes" id="UP000051568"/>
    </source>
</evidence>
<dbReference type="AlphaFoldDB" id="A0A0R2ITV5"/>
<reference evidence="2 3" key="1">
    <citation type="journal article" date="2015" name="Genome Announc.">
        <title>Expanding the biotechnology potential of lactobacilli through comparative genomics of 213 strains and associated genera.</title>
        <authorList>
            <person name="Sun Z."/>
            <person name="Harris H.M."/>
            <person name="McCann A."/>
            <person name="Guo C."/>
            <person name="Argimon S."/>
            <person name="Zhang W."/>
            <person name="Yang X."/>
            <person name="Jeffery I.B."/>
            <person name="Cooney J.C."/>
            <person name="Kagawa T.F."/>
            <person name="Liu W."/>
            <person name="Song Y."/>
            <person name="Salvetti E."/>
            <person name="Wrobel A."/>
            <person name="Rasinkangas P."/>
            <person name="Parkhill J."/>
            <person name="Rea M.C."/>
            <person name="O'Sullivan O."/>
            <person name="Ritari J."/>
            <person name="Douillard F.P."/>
            <person name="Paul Ross R."/>
            <person name="Yang R."/>
            <person name="Briner A.E."/>
            <person name="Felis G.E."/>
            <person name="de Vos W.M."/>
            <person name="Barrangou R."/>
            <person name="Klaenhammer T.R."/>
            <person name="Caufield P.W."/>
            <person name="Cui Y."/>
            <person name="Zhang H."/>
            <person name="O'Toole P.W."/>
        </authorList>
    </citation>
    <scope>NUCLEOTIDE SEQUENCE [LARGE SCALE GENOMIC DNA]</scope>
    <source>
        <strain evidence="2 3">DSM 17757</strain>
    </source>
</reference>
<organism evidence="2 3">
    <name type="scientific">Pediococcus cellicola</name>
    <dbReference type="NCBI Taxonomy" id="319652"/>
    <lineage>
        <taxon>Bacteria</taxon>
        <taxon>Bacillati</taxon>
        <taxon>Bacillota</taxon>
        <taxon>Bacilli</taxon>
        <taxon>Lactobacillales</taxon>
        <taxon>Lactobacillaceae</taxon>
        <taxon>Pediococcus</taxon>
    </lineage>
</organism>
<evidence type="ECO:0000259" key="1">
    <source>
        <dbReference type="Pfam" id="PF00534"/>
    </source>
</evidence>
<proteinExistence type="predicted"/>
<sequence length="353" mass="39884">MDGLKRATTVVANELATQIEVNYYSLADIEPYFELKAPLIVAKHPIDSGGKSFRGAKPLLKFKTQIEDLATTLKSGKYDVAIFTAGLLTSFTPEIKRLVPDVRVIAWMHNNADTYLNNYYVQMKQEFCQGLRSADLVVTLTEQDLKSFSAFNSRTLKVHNPLTLKTTGKANLENHILNFTGRIDIEQKGIDLLLALAKDLPDNWKLSIAGGGKPEAMKKFRALIKKYGVENKIIYQGHLNNQELKENYQNASIFVMTSRWEGLPLVVGEAMSQGLPIVAMYNTGVDEYLAHGKYGVLLQNHRLSDFQKALKPLLHSVKERQKYAELSLKRARDFELTKITNQWLHLLNKVQTS</sequence>
<dbReference type="InterPro" id="IPR050194">
    <property type="entry name" value="Glycosyltransferase_grp1"/>
</dbReference>
<dbReference type="PATRIC" id="fig|319652.3.peg.423"/>
<dbReference type="SUPFAM" id="SSF53756">
    <property type="entry name" value="UDP-Glycosyltransferase/glycogen phosphorylase"/>
    <property type="match status" value="1"/>
</dbReference>
<dbReference type="PANTHER" id="PTHR45947:SF3">
    <property type="entry name" value="SULFOQUINOVOSYL TRANSFERASE SQD2"/>
    <property type="match status" value="1"/>
</dbReference>
<dbReference type="Pfam" id="PF00534">
    <property type="entry name" value="Glycos_transf_1"/>
    <property type="match status" value="1"/>
</dbReference>
<dbReference type="Proteomes" id="UP000051568">
    <property type="component" value="Unassembled WGS sequence"/>
</dbReference>
<accession>A0A0R2ITV5</accession>
<gene>
    <name evidence="2" type="ORF">IV80_GL000419</name>
</gene>
<dbReference type="GO" id="GO:0016757">
    <property type="term" value="F:glycosyltransferase activity"/>
    <property type="evidence" value="ECO:0007669"/>
    <property type="project" value="InterPro"/>
</dbReference>
<dbReference type="PANTHER" id="PTHR45947">
    <property type="entry name" value="SULFOQUINOVOSYL TRANSFERASE SQD2"/>
    <property type="match status" value="1"/>
</dbReference>
<dbReference type="EMBL" id="JQBR01000011">
    <property type="protein sequence ID" value="KRN65210.1"/>
    <property type="molecule type" value="Genomic_DNA"/>
</dbReference>
<keyword evidence="3" id="KW-1185">Reference proteome</keyword>
<protein>
    <recommendedName>
        <fullName evidence="1">Glycosyl transferase family 1 domain-containing protein</fullName>
    </recommendedName>
</protein>
<evidence type="ECO:0000313" key="2">
    <source>
        <dbReference type="EMBL" id="KRN65210.1"/>
    </source>
</evidence>
<dbReference type="Gene3D" id="3.40.50.2000">
    <property type="entry name" value="Glycogen Phosphorylase B"/>
    <property type="match status" value="2"/>
</dbReference>
<dbReference type="InterPro" id="IPR001296">
    <property type="entry name" value="Glyco_trans_1"/>
</dbReference>
<feature type="domain" description="Glycosyl transferase family 1" evidence="1">
    <location>
        <begin position="171"/>
        <end position="325"/>
    </location>
</feature>
<comment type="caution">
    <text evidence="2">The sequence shown here is derived from an EMBL/GenBank/DDBJ whole genome shotgun (WGS) entry which is preliminary data.</text>
</comment>
<dbReference type="STRING" id="319652.IV80_GL000419"/>